<dbReference type="Proteomes" id="UP001597034">
    <property type="component" value="Unassembled WGS sequence"/>
</dbReference>
<name>A0ABD6DP44_9EURY</name>
<accession>A0ABD6DP44</accession>
<sequence>MVILAAVDGEDGSEVTVETGADLARAFDEELEVLHVMSEDHYESVRGRLTSEDSVTYPIETKGQISVSSGDGNSSGGYTIDAAANDAAAVADQVVETALGDAPDVTVTTKGRVGEATQEIAQELERTDARYLVIGGRKRSPVGKALFGSTTQSILLNTDRPVMTCMHE</sequence>
<dbReference type="PANTHER" id="PTHR46268:SF6">
    <property type="entry name" value="UNIVERSAL STRESS PROTEIN UP12"/>
    <property type="match status" value="1"/>
</dbReference>
<organism evidence="3 4">
    <name type="scientific">Haloarchaeobius litoreus</name>
    <dbReference type="NCBI Taxonomy" id="755306"/>
    <lineage>
        <taxon>Archaea</taxon>
        <taxon>Methanobacteriati</taxon>
        <taxon>Methanobacteriota</taxon>
        <taxon>Stenosarchaea group</taxon>
        <taxon>Halobacteria</taxon>
        <taxon>Halobacteriales</taxon>
        <taxon>Halorubellaceae</taxon>
        <taxon>Haloarchaeobius</taxon>
    </lineage>
</organism>
<proteinExistence type="inferred from homology"/>
<reference evidence="3 4" key="1">
    <citation type="journal article" date="2019" name="Int. J. Syst. Evol. Microbiol.">
        <title>The Global Catalogue of Microorganisms (GCM) 10K type strain sequencing project: providing services to taxonomists for standard genome sequencing and annotation.</title>
        <authorList>
            <consortium name="The Broad Institute Genomics Platform"/>
            <consortium name="The Broad Institute Genome Sequencing Center for Infectious Disease"/>
            <person name="Wu L."/>
            <person name="Ma J."/>
        </authorList>
    </citation>
    <scope>NUCLEOTIDE SEQUENCE [LARGE SCALE GENOMIC DNA]</scope>
    <source>
        <strain evidence="3 4">CGMCC 1.10390</strain>
    </source>
</reference>
<dbReference type="RefSeq" id="WP_256401676.1">
    <property type="nucleotide sequence ID" value="NZ_JANHJR010000004.1"/>
</dbReference>
<evidence type="ECO:0000259" key="2">
    <source>
        <dbReference type="Pfam" id="PF00582"/>
    </source>
</evidence>
<dbReference type="PANTHER" id="PTHR46268">
    <property type="entry name" value="STRESS RESPONSE PROTEIN NHAX"/>
    <property type="match status" value="1"/>
</dbReference>
<evidence type="ECO:0000256" key="1">
    <source>
        <dbReference type="ARBA" id="ARBA00008791"/>
    </source>
</evidence>
<dbReference type="InterPro" id="IPR014729">
    <property type="entry name" value="Rossmann-like_a/b/a_fold"/>
</dbReference>
<dbReference type="InterPro" id="IPR006016">
    <property type="entry name" value="UspA"/>
</dbReference>
<evidence type="ECO:0000313" key="3">
    <source>
        <dbReference type="EMBL" id="MFD1647846.1"/>
    </source>
</evidence>
<dbReference type="EMBL" id="JBHUDO010000004">
    <property type="protein sequence ID" value="MFD1647846.1"/>
    <property type="molecule type" value="Genomic_DNA"/>
</dbReference>
<feature type="domain" description="UspA" evidence="2">
    <location>
        <begin position="3"/>
        <end position="163"/>
    </location>
</feature>
<keyword evidence="4" id="KW-1185">Reference proteome</keyword>
<protein>
    <submittedName>
        <fullName evidence="3">Universal stress protein</fullName>
    </submittedName>
</protein>
<dbReference type="Pfam" id="PF00582">
    <property type="entry name" value="Usp"/>
    <property type="match status" value="1"/>
</dbReference>
<dbReference type="AlphaFoldDB" id="A0ABD6DP44"/>
<gene>
    <name evidence="3" type="ORF">ACFSBL_19305</name>
</gene>
<comment type="similarity">
    <text evidence="1">Belongs to the universal stress protein A family.</text>
</comment>
<evidence type="ECO:0000313" key="4">
    <source>
        <dbReference type="Proteomes" id="UP001597034"/>
    </source>
</evidence>
<dbReference type="SUPFAM" id="SSF52402">
    <property type="entry name" value="Adenine nucleotide alpha hydrolases-like"/>
    <property type="match status" value="1"/>
</dbReference>
<dbReference type="Gene3D" id="3.40.50.620">
    <property type="entry name" value="HUPs"/>
    <property type="match status" value="1"/>
</dbReference>
<dbReference type="CDD" id="cd00293">
    <property type="entry name" value="USP-like"/>
    <property type="match status" value="1"/>
</dbReference>
<comment type="caution">
    <text evidence="3">The sequence shown here is derived from an EMBL/GenBank/DDBJ whole genome shotgun (WGS) entry which is preliminary data.</text>
</comment>